<name>A0A6A4QCU5_LUPAL</name>
<proteinExistence type="predicted"/>
<protein>
    <submittedName>
        <fullName evidence="1">Putative six-bladed beta-propeller, TolB</fullName>
    </submittedName>
</protein>
<dbReference type="FunFam" id="2.120.10.30:FF:000108">
    <property type="entry name" value="NHL domain-containing protein"/>
    <property type="match status" value="1"/>
</dbReference>
<accession>A0A6A4QCU5</accession>
<evidence type="ECO:0000313" key="1">
    <source>
        <dbReference type="EMBL" id="KAE9611094.1"/>
    </source>
</evidence>
<dbReference type="PANTHER" id="PTHR46388">
    <property type="entry name" value="NHL REPEAT-CONTAINING PROTEIN 2"/>
    <property type="match status" value="1"/>
</dbReference>
<dbReference type="Gene3D" id="2.120.10.30">
    <property type="entry name" value="TolB, C-terminal domain"/>
    <property type="match status" value="1"/>
</dbReference>
<dbReference type="AlphaFoldDB" id="A0A6A4QCU5"/>
<dbReference type="InterPro" id="IPR011042">
    <property type="entry name" value="6-blade_b-propeller_TolB-like"/>
</dbReference>
<reference evidence="2" key="1">
    <citation type="journal article" date="2020" name="Nat. Commun.">
        <title>Genome sequence of the cluster root forming white lupin.</title>
        <authorList>
            <person name="Hufnagel B."/>
            <person name="Marques A."/>
            <person name="Soriano A."/>
            <person name="Marques L."/>
            <person name="Divol F."/>
            <person name="Doumas P."/>
            <person name="Sallet E."/>
            <person name="Mancinotti D."/>
            <person name="Carrere S."/>
            <person name="Marande W."/>
            <person name="Arribat S."/>
            <person name="Keller J."/>
            <person name="Huneau C."/>
            <person name="Blein T."/>
            <person name="Aime D."/>
            <person name="Laguerre M."/>
            <person name="Taylor J."/>
            <person name="Schubert V."/>
            <person name="Nelson M."/>
            <person name="Geu-Flores F."/>
            <person name="Crespi M."/>
            <person name="Gallardo-Guerrero K."/>
            <person name="Delaux P.-M."/>
            <person name="Salse J."/>
            <person name="Berges H."/>
            <person name="Guyot R."/>
            <person name="Gouzy J."/>
            <person name="Peret B."/>
        </authorList>
    </citation>
    <scope>NUCLEOTIDE SEQUENCE [LARGE SCALE GENOMIC DNA]</scope>
    <source>
        <strain evidence="2">cv. Amiga</strain>
    </source>
</reference>
<dbReference type="OrthoDB" id="273823at2759"/>
<comment type="caution">
    <text evidence="1">The sequence shown here is derived from an EMBL/GenBank/DDBJ whole genome shotgun (WGS) entry which is preliminary data.</text>
</comment>
<evidence type="ECO:0000313" key="2">
    <source>
        <dbReference type="Proteomes" id="UP000447434"/>
    </source>
</evidence>
<dbReference type="SUPFAM" id="SSF63825">
    <property type="entry name" value="YWTD domain"/>
    <property type="match status" value="1"/>
</dbReference>
<dbReference type="PANTHER" id="PTHR46388:SF3">
    <property type="entry name" value="DUF1618 DOMAIN-CONTAINING PROTEIN"/>
    <property type="match status" value="1"/>
</dbReference>
<dbReference type="EMBL" id="WOCE01000007">
    <property type="protein sequence ID" value="KAE9611094.1"/>
    <property type="molecule type" value="Genomic_DNA"/>
</dbReference>
<organism evidence="1 2">
    <name type="scientific">Lupinus albus</name>
    <name type="common">White lupine</name>
    <name type="synonym">Lupinus termis</name>
    <dbReference type="NCBI Taxonomy" id="3870"/>
    <lineage>
        <taxon>Eukaryota</taxon>
        <taxon>Viridiplantae</taxon>
        <taxon>Streptophyta</taxon>
        <taxon>Embryophyta</taxon>
        <taxon>Tracheophyta</taxon>
        <taxon>Spermatophyta</taxon>
        <taxon>Magnoliopsida</taxon>
        <taxon>eudicotyledons</taxon>
        <taxon>Gunneridae</taxon>
        <taxon>Pentapetalae</taxon>
        <taxon>rosids</taxon>
        <taxon>fabids</taxon>
        <taxon>Fabales</taxon>
        <taxon>Fabaceae</taxon>
        <taxon>Papilionoideae</taxon>
        <taxon>50 kb inversion clade</taxon>
        <taxon>genistoids sensu lato</taxon>
        <taxon>core genistoids</taxon>
        <taxon>Genisteae</taxon>
        <taxon>Lupinus</taxon>
    </lineage>
</organism>
<dbReference type="Proteomes" id="UP000447434">
    <property type="component" value="Chromosome 7"/>
</dbReference>
<keyword evidence="2" id="KW-1185">Reference proteome</keyword>
<sequence length="759" mass="85844">MALRHRRVREISRFLAPLFYSGDCYQQSGKKAAFKLLTLQKPIVNCIQVKGFNGQRLLSTIADVSHEPAAEIDLLSFLKDSLHDFEGTNHCWLNISGKNKPLFGGDGIFLVLAARNFDHDVIFEKLKTIQMRFKKDMQYMLPHIFIMGLNPIHSSTDQLNLAQLLLTENITLPILLSQQTFPEIEKGACYILFKNFQNPVIYQEMDMDLEILYQAVRELQNQSDGVAKSLADLIHPSWIQNGITEDQYICHPLQNLLLSYPGCVSADETANRLFFSDCNHHRIIVSDGDGEILDCIGSSPGFEDGDFESARLRRPAGSYYHADDDCLYFVDSENHAIRKADMGARQVETLYPTRVSSKGGFSIWNWVTNKLGLESSEDTSIEEDSEVFDPKSLYFPWHLLKSADNTLHVIDRRFQTLWTMDFGSGKIDDVYKGAPRILEICGQEIVKNLSILDQIPRDWFQRRSNNACLLDGLPNSDLLSSLTILQHHIFICDTVGQRILKVDRESGVHSNFQLSNFGILGLPYWLNFPPETCYAVGNGLMGSPIDHLQHFEILPGRLDIHLSVNIPTDIELVEPLQESCVWRQARGAATEVSEVDDILGSLKKVGVAQQWYDELDNLVIPQSEISIENDDPDKIDKKSMVEDDKVHINCSVCTSSGTSEVIIYAVLHCKLTQNSKGCSREKHAARVLDILSSKQCGKTERDLWNAFLMQSKGDLRDLIFMKPLHIRIRLATLDQLKEDNGRDIIVTNSLIDVNVVALN</sequence>
<gene>
    <name evidence="1" type="ORF">Lalb_Chr07g0194051</name>
</gene>